<proteinExistence type="predicted"/>
<dbReference type="InterPro" id="IPR024775">
    <property type="entry name" value="DinB-like"/>
</dbReference>
<keyword evidence="3" id="KW-1185">Reference proteome</keyword>
<comment type="caution">
    <text evidence="2">The sequence shown here is derived from an EMBL/GenBank/DDBJ whole genome shotgun (WGS) entry which is preliminary data.</text>
</comment>
<dbReference type="SUPFAM" id="SSF109854">
    <property type="entry name" value="DinB/YfiT-like putative metalloenzymes"/>
    <property type="match status" value="1"/>
</dbReference>
<protein>
    <recommendedName>
        <fullName evidence="1">DinB-like domain-containing protein</fullName>
    </recommendedName>
</protein>
<evidence type="ECO:0000313" key="3">
    <source>
        <dbReference type="Proteomes" id="UP000286402"/>
    </source>
</evidence>
<evidence type="ECO:0000313" key="2">
    <source>
        <dbReference type="EMBL" id="RKF42438.1"/>
    </source>
</evidence>
<gene>
    <name evidence="2" type="ORF">BCY89_02880</name>
</gene>
<dbReference type="Pfam" id="PF12867">
    <property type="entry name" value="DinB_2"/>
    <property type="match status" value="1"/>
</dbReference>
<dbReference type="Proteomes" id="UP000286402">
    <property type="component" value="Unassembled WGS sequence"/>
</dbReference>
<name>A0A420GB77_9SPHI</name>
<reference evidence="2 3" key="1">
    <citation type="submission" date="2016-07" db="EMBL/GenBank/DDBJ databases">
        <title>Genome analysis of Sphingobacterium siyangense T12B17.</title>
        <authorList>
            <person name="Xu D."/>
            <person name="Su Y."/>
            <person name="Zheng S."/>
        </authorList>
    </citation>
    <scope>NUCLEOTIDE SEQUENCE [LARGE SCALE GENOMIC DNA]</scope>
    <source>
        <strain evidence="2 3">T12B17</strain>
    </source>
</reference>
<dbReference type="InterPro" id="IPR034660">
    <property type="entry name" value="DinB/YfiT-like"/>
</dbReference>
<dbReference type="AlphaFoldDB" id="A0A420GB77"/>
<dbReference type="EMBL" id="MCAQ01000001">
    <property type="protein sequence ID" value="RKF42438.1"/>
    <property type="molecule type" value="Genomic_DNA"/>
</dbReference>
<dbReference type="RefSeq" id="WP_120332744.1">
    <property type="nucleotide sequence ID" value="NZ_JBARTG010000198.1"/>
</dbReference>
<accession>A0A420GB77</accession>
<organism evidence="2 3">
    <name type="scientific">Sphingobacterium siyangense</name>
    <dbReference type="NCBI Taxonomy" id="459529"/>
    <lineage>
        <taxon>Bacteria</taxon>
        <taxon>Pseudomonadati</taxon>
        <taxon>Bacteroidota</taxon>
        <taxon>Sphingobacteriia</taxon>
        <taxon>Sphingobacteriales</taxon>
        <taxon>Sphingobacteriaceae</taxon>
        <taxon>Sphingobacterium</taxon>
    </lineage>
</organism>
<feature type="domain" description="DinB-like" evidence="1">
    <location>
        <begin position="20"/>
        <end position="175"/>
    </location>
</feature>
<dbReference type="Gene3D" id="1.20.120.450">
    <property type="entry name" value="dinb family like domain"/>
    <property type="match status" value="1"/>
</dbReference>
<sequence>MKCKSLELLDQLEKQVQEHMSFVNSLEALSQETLRKRPHEGSWNILECIQHLNLYGSFYLPEITKKISESNLGYNVDFKSGFLGNYFANSILPNDKEKKIKTFRKMDPRNLMQSAEPIPVFLEQQNRLLHLLDKARSKDLTKIRIRLSFSNWIQLRLGDIFRFIIHHNTRHIVQIKNILSLTTTH</sequence>
<evidence type="ECO:0000259" key="1">
    <source>
        <dbReference type="Pfam" id="PF12867"/>
    </source>
</evidence>